<accession>A0A3B0ZFP2</accession>
<dbReference type="SUPFAM" id="SSF52833">
    <property type="entry name" value="Thioredoxin-like"/>
    <property type="match status" value="1"/>
</dbReference>
<keyword evidence="4" id="KW-0413">Isomerase</keyword>
<dbReference type="PANTHER" id="PTHR42673">
    <property type="entry name" value="MALEYLACETOACETATE ISOMERASE"/>
    <property type="match status" value="1"/>
</dbReference>
<dbReference type="GO" id="GO:0004364">
    <property type="term" value="F:glutathione transferase activity"/>
    <property type="evidence" value="ECO:0007669"/>
    <property type="project" value="UniProtKB-EC"/>
</dbReference>
<dbReference type="SFLD" id="SFLDG00358">
    <property type="entry name" value="Main_(cytGST)"/>
    <property type="match status" value="1"/>
</dbReference>
<dbReference type="GO" id="GO:0006559">
    <property type="term" value="P:L-phenylalanine catabolic process"/>
    <property type="evidence" value="ECO:0007669"/>
    <property type="project" value="TreeGrafter"/>
</dbReference>
<comment type="similarity">
    <text evidence="1">Belongs to the GST superfamily. Zeta family.</text>
</comment>
<dbReference type="Gene3D" id="1.20.1050.10">
    <property type="match status" value="1"/>
</dbReference>
<dbReference type="FunFam" id="1.20.1050.10:FF:000017">
    <property type="entry name" value="Maleylacetoacetate isomerase"/>
    <property type="match status" value="1"/>
</dbReference>
<dbReference type="InterPro" id="IPR036282">
    <property type="entry name" value="Glutathione-S-Trfase_C_sf"/>
</dbReference>
<dbReference type="Gene3D" id="3.40.30.10">
    <property type="entry name" value="Glutaredoxin"/>
    <property type="match status" value="1"/>
</dbReference>
<feature type="domain" description="GST N-terminal" evidence="2">
    <location>
        <begin position="2"/>
        <end position="85"/>
    </location>
</feature>
<dbReference type="AlphaFoldDB" id="A0A3B0ZFP2"/>
<dbReference type="CDD" id="cd03191">
    <property type="entry name" value="GST_C_Zeta"/>
    <property type="match status" value="1"/>
</dbReference>
<dbReference type="GO" id="GO:0016034">
    <property type="term" value="F:maleylacetoacetate isomerase activity"/>
    <property type="evidence" value="ECO:0007669"/>
    <property type="project" value="UniProtKB-EC"/>
</dbReference>
<sequence length="218" mass="25500">MSKRTLYTYCRSTAAYRVRIALNLKQLDYTPHFIHLVRDGGEQRSQAYRNINQQGLVPTLIDGDTTITQSLTIIEYLNERHPNSPLLPDSPTLRAQVRSLAQQICCDIHPLNNLRVLNYLRTEMKQDEQARHQWYQHWISEGLMTIEQQLTRTGEHQSRCCFNNTPTIADLCLIPQLYNARRFSCDIHHYPTLLKIEEHCMTLTAFQQASPEQQPDYE</sequence>
<dbReference type="InterPro" id="IPR004045">
    <property type="entry name" value="Glutathione_S-Trfase_N"/>
</dbReference>
<dbReference type="NCBIfam" id="TIGR01262">
    <property type="entry name" value="maiA"/>
    <property type="match status" value="1"/>
</dbReference>
<evidence type="ECO:0000313" key="4">
    <source>
        <dbReference type="EMBL" id="VAW86217.1"/>
    </source>
</evidence>
<evidence type="ECO:0000256" key="1">
    <source>
        <dbReference type="ARBA" id="ARBA00010007"/>
    </source>
</evidence>
<dbReference type="InterPro" id="IPR005955">
    <property type="entry name" value="GST_Zeta"/>
</dbReference>
<dbReference type="EC" id="5.2.1.2" evidence="4"/>
<proteinExistence type="inferred from homology"/>
<evidence type="ECO:0000259" key="3">
    <source>
        <dbReference type="PROSITE" id="PS50405"/>
    </source>
</evidence>
<keyword evidence="4" id="KW-0808">Transferase</keyword>
<dbReference type="Pfam" id="PF13417">
    <property type="entry name" value="GST_N_3"/>
    <property type="match status" value="1"/>
</dbReference>
<protein>
    <submittedName>
        <fullName evidence="4">Maleylacetoacetate isomerase @ Glutathione S-transferase, zeta</fullName>
        <ecNumber evidence="4">2.5.1.18</ecNumber>
        <ecNumber evidence="4">5.2.1.2</ecNumber>
    </submittedName>
</protein>
<reference evidence="4" key="1">
    <citation type="submission" date="2018-06" db="EMBL/GenBank/DDBJ databases">
        <authorList>
            <person name="Zhirakovskaya E."/>
        </authorList>
    </citation>
    <scope>NUCLEOTIDE SEQUENCE</scope>
</reference>
<gene>
    <name evidence="4" type="ORF">MNBD_GAMMA17-1461</name>
</gene>
<evidence type="ECO:0000259" key="2">
    <source>
        <dbReference type="PROSITE" id="PS50404"/>
    </source>
</evidence>
<dbReference type="InterPro" id="IPR010987">
    <property type="entry name" value="Glutathione-S-Trfase_C-like"/>
</dbReference>
<dbReference type="GO" id="GO:0005737">
    <property type="term" value="C:cytoplasm"/>
    <property type="evidence" value="ECO:0007669"/>
    <property type="project" value="InterPro"/>
</dbReference>
<dbReference type="PROSITE" id="PS50405">
    <property type="entry name" value="GST_CTER"/>
    <property type="match status" value="1"/>
</dbReference>
<dbReference type="PROSITE" id="PS50404">
    <property type="entry name" value="GST_NTER"/>
    <property type="match status" value="1"/>
</dbReference>
<dbReference type="GO" id="GO:0006749">
    <property type="term" value="P:glutathione metabolic process"/>
    <property type="evidence" value="ECO:0007669"/>
    <property type="project" value="TreeGrafter"/>
</dbReference>
<organism evidence="4">
    <name type="scientific">hydrothermal vent metagenome</name>
    <dbReference type="NCBI Taxonomy" id="652676"/>
    <lineage>
        <taxon>unclassified sequences</taxon>
        <taxon>metagenomes</taxon>
        <taxon>ecological metagenomes</taxon>
    </lineage>
</organism>
<dbReference type="PANTHER" id="PTHR42673:SF21">
    <property type="entry name" value="GLUTATHIONE S-TRANSFERASE YFCF"/>
    <property type="match status" value="1"/>
</dbReference>
<dbReference type="CDD" id="cd03042">
    <property type="entry name" value="GST_N_Zeta"/>
    <property type="match status" value="1"/>
</dbReference>
<dbReference type="SUPFAM" id="SSF47616">
    <property type="entry name" value="GST C-terminal domain-like"/>
    <property type="match status" value="1"/>
</dbReference>
<name>A0A3B0ZFP2_9ZZZZ</name>
<dbReference type="InterPro" id="IPR036249">
    <property type="entry name" value="Thioredoxin-like_sf"/>
</dbReference>
<feature type="domain" description="GST C-terminal" evidence="3">
    <location>
        <begin position="90"/>
        <end position="218"/>
    </location>
</feature>
<dbReference type="EC" id="2.5.1.18" evidence="4"/>
<dbReference type="InterPro" id="IPR040079">
    <property type="entry name" value="Glutathione_S-Trfase"/>
</dbReference>
<dbReference type="InterPro" id="IPR034330">
    <property type="entry name" value="GST_Zeta_C"/>
</dbReference>
<dbReference type="EMBL" id="UOFQ01000036">
    <property type="protein sequence ID" value="VAW86217.1"/>
    <property type="molecule type" value="Genomic_DNA"/>
</dbReference>
<dbReference type="SFLD" id="SFLDS00019">
    <property type="entry name" value="Glutathione_Transferase_(cytos"/>
    <property type="match status" value="1"/>
</dbReference>
<dbReference type="InterPro" id="IPR034333">
    <property type="entry name" value="GST_Zeta_N"/>
</dbReference>